<feature type="transmembrane region" description="Helical" evidence="1">
    <location>
        <begin position="58"/>
        <end position="79"/>
    </location>
</feature>
<reference evidence="2 3" key="1">
    <citation type="submission" date="2021-03" db="EMBL/GenBank/DDBJ databases">
        <title>Sequencing the genomes of 1000 actinobacteria strains.</title>
        <authorList>
            <person name="Klenk H.-P."/>
        </authorList>
    </citation>
    <scope>NUCLEOTIDE SEQUENCE [LARGE SCALE GENOMIC DNA]</scope>
    <source>
        <strain evidence="2 3">DSM 12544</strain>
    </source>
</reference>
<keyword evidence="1" id="KW-1133">Transmembrane helix</keyword>
<feature type="transmembrane region" description="Helical" evidence="1">
    <location>
        <begin position="227"/>
        <end position="248"/>
    </location>
</feature>
<sequence>MSLSTYILMDFWRNLRNVGNSFFIIVLPTVLFLIFGVSTDWSEFPLPSGHANVSAHTLVGIAVYGAATATTSLAGAAAVEIQQGWGRQLALTGMPHGLFIAAKSVISLAMATLPVVLINVVGYFTATEMDTGRWLATAALTVIASLPFALYGLAAGLAFRSDAAVGAASGMLVVLGFLGNSFFPLEGVLLDIGRFTPMYGVTALARYPISDGEILSAGEGTLGTDPLWGILLNIAAWSTVLAVACFALRSRSTARS</sequence>
<keyword evidence="3" id="KW-1185">Reference proteome</keyword>
<accession>A0ABS4SZK6</accession>
<name>A0ABS4SZK6_9MICC</name>
<proteinExistence type="predicted"/>
<dbReference type="Proteomes" id="UP001519331">
    <property type="component" value="Unassembled WGS sequence"/>
</dbReference>
<evidence type="ECO:0000256" key="1">
    <source>
        <dbReference type="SAM" id="Phobius"/>
    </source>
</evidence>
<organism evidence="2 3">
    <name type="scientific">Nesterenkonia lacusekhoensis</name>
    <dbReference type="NCBI Taxonomy" id="150832"/>
    <lineage>
        <taxon>Bacteria</taxon>
        <taxon>Bacillati</taxon>
        <taxon>Actinomycetota</taxon>
        <taxon>Actinomycetes</taxon>
        <taxon>Micrococcales</taxon>
        <taxon>Micrococcaceae</taxon>
        <taxon>Nesterenkonia</taxon>
    </lineage>
</organism>
<protein>
    <submittedName>
        <fullName evidence="2">ABC-2 type transport system permease protein</fullName>
    </submittedName>
</protein>
<feature type="transmembrane region" description="Helical" evidence="1">
    <location>
        <begin position="21"/>
        <end position="38"/>
    </location>
</feature>
<gene>
    <name evidence="2" type="ORF">JOF45_000646</name>
</gene>
<dbReference type="EMBL" id="JAGINX010000001">
    <property type="protein sequence ID" value="MBP2317627.1"/>
    <property type="molecule type" value="Genomic_DNA"/>
</dbReference>
<dbReference type="RefSeq" id="WP_210047903.1">
    <property type="nucleotide sequence ID" value="NZ_JAGINX010000001.1"/>
</dbReference>
<feature type="transmembrane region" description="Helical" evidence="1">
    <location>
        <begin position="163"/>
        <end position="183"/>
    </location>
</feature>
<comment type="caution">
    <text evidence="2">The sequence shown here is derived from an EMBL/GenBank/DDBJ whole genome shotgun (WGS) entry which is preliminary data.</text>
</comment>
<feature type="transmembrane region" description="Helical" evidence="1">
    <location>
        <begin position="132"/>
        <end position="151"/>
    </location>
</feature>
<keyword evidence="1" id="KW-0812">Transmembrane</keyword>
<keyword evidence="1" id="KW-0472">Membrane</keyword>
<evidence type="ECO:0000313" key="2">
    <source>
        <dbReference type="EMBL" id="MBP2317627.1"/>
    </source>
</evidence>
<feature type="transmembrane region" description="Helical" evidence="1">
    <location>
        <begin position="100"/>
        <end position="126"/>
    </location>
</feature>
<evidence type="ECO:0000313" key="3">
    <source>
        <dbReference type="Proteomes" id="UP001519331"/>
    </source>
</evidence>